<accession>A0A1V4KLG5</accession>
<evidence type="ECO:0000313" key="3">
    <source>
        <dbReference type="Proteomes" id="UP000190648"/>
    </source>
</evidence>
<keyword evidence="3" id="KW-1185">Reference proteome</keyword>
<evidence type="ECO:0000313" key="2">
    <source>
        <dbReference type="EMBL" id="OPJ85251.1"/>
    </source>
</evidence>
<reference evidence="2 3" key="1">
    <citation type="submission" date="2016-02" db="EMBL/GenBank/DDBJ databases">
        <title>Band-tailed pigeon sequencing and assembly.</title>
        <authorList>
            <person name="Soares A.E."/>
            <person name="Novak B.J."/>
            <person name="Rice E.S."/>
            <person name="O'Connell B."/>
            <person name="Chang D."/>
            <person name="Weber S."/>
            <person name="Shapiro B."/>
        </authorList>
    </citation>
    <scope>NUCLEOTIDE SEQUENCE [LARGE SCALE GENOMIC DNA]</scope>
    <source>
        <strain evidence="2">BTP2013</strain>
        <tissue evidence="2">Blood</tissue>
    </source>
</reference>
<feature type="region of interest" description="Disordered" evidence="1">
    <location>
        <begin position="50"/>
        <end position="93"/>
    </location>
</feature>
<name>A0A1V4KLG5_PATFA</name>
<dbReference type="EMBL" id="LSYS01002888">
    <property type="protein sequence ID" value="OPJ85251.1"/>
    <property type="molecule type" value="Genomic_DNA"/>
</dbReference>
<protein>
    <recommendedName>
        <fullName evidence="4">Solute carrier family 22 member 13</fullName>
    </recommendedName>
</protein>
<feature type="compositionally biased region" description="Basic and acidic residues" evidence="1">
    <location>
        <begin position="55"/>
        <end position="65"/>
    </location>
</feature>
<evidence type="ECO:0008006" key="4">
    <source>
        <dbReference type="Google" id="ProtNLM"/>
    </source>
</evidence>
<sequence>MSSRVAAIVAPLIRLLAQYHVAIPMAIYGSAPVLGGLLCVLLPETRGMELADDTGDSHPKAEVHKSANSSSENGHMKGKDGGQDNEYTKTTYF</sequence>
<dbReference type="Proteomes" id="UP000190648">
    <property type="component" value="Unassembled WGS sequence"/>
</dbReference>
<dbReference type="AlphaFoldDB" id="A0A1V4KLG5"/>
<dbReference type="OrthoDB" id="5296287at2759"/>
<organism evidence="2 3">
    <name type="scientific">Patagioenas fasciata monilis</name>
    <dbReference type="NCBI Taxonomy" id="372326"/>
    <lineage>
        <taxon>Eukaryota</taxon>
        <taxon>Metazoa</taxon>
        <taxon>Chordata</taxon>
        <taxon>Craniata</taxon>
        <taxon>Vertebrata</taxon>
        <taxon>Euteleostomi</taxon>
        <taxon>Archelosauria</taxon>
        <taxon>Archosauria</taxon>
        <taxon>Dinosauria</taxon>
        <taxon>Saurischia</taxon>
        <taxon>Theropoda</taxon>
        <taxon>Coelurosauria</taxon>
        <taxon>Aves</taxon>
        <taxon>Neognathae</taxon>
        <taxon>Neoaves</taxon>
        <taxon>Columbimorphae</taxon>
        <taxon>Columbiformes</taxon>
        <taxon>Columbidae</taxon>
        <taxon>Patagioenas</taxon>
    </lineage>
</organism>
<comment type="caution">
    <text evidence="2">The sequence shown here is derived from an EMBL/GenBank/DDBJ whole genome shotgun (WGS) entry which is preliminary data.</text>
</comment>
<evidence type="ECO:0000256" key="1">
    <source>
        <dbReference type="SAM" id="MobiDB-lite"/>
    </source>
</evidence>
<dbReference type="STRING" id="372326.A0A1V4KLG5"/>
<gene>
    <name evidence="2" type="ORF">AV530_011704</name>
</gene>
<proteinExistence type="predicted"/>